<evidence type="ECO:0000256" key="2">
    <source>
        <dbReference type="ARBA" id="ARBA00023002"/>
    </source>
</evidence>
<reference evidence="4 5" key="1">
    <citation type="submission" date="2013-11" db="EMBL/GenBank/DDBJ databases">
        <title>Genomic analysis of Pelistega sp. HM-7.</title>
        <authorList>
            <person name="Kumbhare S.V."/>
            <person name="Shetty S.A."/>
            <person name="Sharma O."/>
            <person name="Dhotre D.P."/>
        </authorList>
    </citation>
    <scope>NUCLEOTIDE SEQUENCE [LARGE SCALE GENOMIC DNA]</scope>
    <source>
        <strain evidence="4 5">HM-7</strain>
    </source>
</reference>
<gene>
    <name evidence="4" type="ORF">V757_11955</name>
</gene>
<feature type="domain" description="FAD/NAD(P)-binding" evidence="3">
    <location>
        <begin position="5"/>
        <end position="186"/>
    </location>
</feature>
<sequence length="300" mass="32545">MSTVYDAVIVGAGPAGASCAVWLSLLGYKPVVLDKASVVGGLSALNPFQDVWNVTAPDLTGEEVSLQIQKSLEAAKVPVLLKQTVTSIQRVEHAESEFPLFKVFFGENNALMGKNVVLASGVKHKRPPQMPAGKYYPEILLGPGKHVYMHDFIMKKVAVLGGGDNALENAVYALDRGVKQIDIFARTLRAQKKWLSIINPEHLHIGDYNFNPEEMTVNGEHYDTVMVFYGYEPQLDGIASLNLALMETGHIWTDQRTAQTSVPGIYAIGEVANRMHPCVVTSMADGVVAAKAIQASLEAP</sequence>
<dbReference type="PANTHER" id="PTHR48105">
    <property type="entry name" value="THIOREDOXIN REDUCTASE 1-RELATED-RELATED"/>
    <property type="match status" value="1"/>
</dbReference>
<dbReference type="Pfam" id="PF07992">
    <property type="entry name" value="Pyr_redox_2"/>
    <property type="match status" value="2"/>
</dbReference>
<dbReference type="Gene3D" id="3.50.50.60">
    <property type="entry name" value="FAD/NAD(P)-binding domain"/>
    <property type="match status" value="2"/>
</dbReference>
<name>V8FSS8_9BURK</name>
<organism evidence="4 5">
    <name type="scientific">Pelistega indica</name>
    <dbReference type="NCBI Taxonomy" id="1414851"/>
    <lineage>
        <taxon>Bacteria</taxon>
        <taxon>Pseudomonadati</taxon>
        <taxon>Pseudomonadota</taxon>
        <taxon>Betaproteobacteria</taxon>
        <taxon>Burkholderiales</taxon>
        <taxon>Alcaligenaceae</taxon>
        <taxon>Pelistega</taxon>
    </lineage>
</organism>
<dbReference type="RefSeq" id="WP_023953150.1">
    <property type="nucleotide sequence ID" value="NZ_AYSV01000131.1"/>
</dbReference>
<proteinExistence type="predicted"/>
<dbReference type="AlphaFoldDB" id="V8FSS8"/>
<keyword evidence="1" id="KW-0285">Flavoprotein</keyword>
<dbReference type="PRINTS" id="PR00368">
    <property type="entry name" value="FADPNR"/>
</dbReference>
<evidence type="ECO:0000313" key="4">
    <source>
        <dbReference type="EMBL" id="ETD66941.1"/>
    </source>
</evidence>
<dbReference type="SUPFAM" id="SSF51905">
    <property type="entry name" value="FAD/NAD(P)-binding domain"/>
    <property type="match status" value="2"/>
</dbReference>
<evidence type="ECO:0000259" key="3">
    <source>
        <dbReference type="Pfam" id="PF07992"/>
    </source>
</evidence>
<dbReference type="GO" id="GO:0016491">
    <property type="term" value="F:oxidoreductase activity"/>
    <property type="evidence" value="ECO:0007669"/>
    <property type="project" value="UniProtKB-KW"/>
</dbReference>
<accession>V8FSS8</accession>
<dbReference type="EMBL" id="AYSV01000131">
    <property type="protein sequence ID" value="ETD66941.1"/>
    <property type="molecule type" value="Genomic_DNA"/>
</dbReference>
<keyword evidence="2" id="KW-0560">Oxidoreductase</keyword>
<keyword evidence="5" id="KW-1185">Reference proteome</keyword>
<comment type="caution">
    <text evidence="4">The sequence shown here is derived from an EMBL/GenBank/DDBJ whole genome shotgun (WGS) entry which is preliminary data.</text>
</comment>
<feature type="domain" description="FAD/NAD(P)-binding" evidence="3">
    <location>
        <begin position="220"/>
        <end position="278"/>
    </location>
</feature>
<dbReference type="Proteomes" id="UP000018766">
    <property type="component" value="Unassembled WGS sequence"/>
</dbReference>
<dbReference type="OrthoDB" id="9795712at2"/>
<evidence type="ECO:0000256" key="1">
    <source>
        <dbReference type="ARBA" id="ARBA00022630"/>
    </source>
</evidence>
<evidence type="ECO:0000313" key="5">
    <source>
        <dbReference type="Proteomes" id="UP000018766"/>
    </source>
</evidence>
<dbReference type="PATRIC" id="fig|1414851.3.peg.2489"/>
<dbReference type="PRINTS" id="PR00411">
    <property type="entry name" value="PNDRDTASEI"/>
</dbReference>
<protein>
    <submittedName>
        <fullName evidence="4">Thioredoxin reductase</fullName>
    </submittedName>
</protein>
<dbReference type="InterPro" id="IPR050097">
    <property type="entry name" value="Ferredoxin-NADP_redctase_2"/>
</dbReference>
<dbReference type="InterPro" id="IPR036188">
    <property type="entry name" value="FAD/NAD-bd_sf"/>
</dbReference>
<dbReference type="InterPro" id="IPR023753">
    <property type="entry name" value="FAD/NAD-binding_dom"/>
</dbReference>